<evidence type="ECO:0000256" key="11">
    <source>
        <dbReference type="ARBA" id="ARBA00022759"/>
    </source>
</evidence>
<dbReference type="Proteomes" id="UP000005444">
    <property type="component" value="Chromosome"/>
</dbReference>
<accession>G8PD57</accession>
<feature type="binding site" evidence="14 15">
    <location>
        <position position="75"/>
    </location>
    <ligand>
        <name>a divalent metal cation</name>
        <dbReference type="ChEBI" id="CHEBI:60240"/>
    </ligand>
</feature>
<keyword evidence="13 14" id="KW-0464">Manganese</keyword>
<comment type="function">
    <text evidence="3 14 16">Endonuclease that specifically degrades the RNA of RNA-DNA hybrids.</text>
</comment>
<dbReference type="GO" id="GO:0005737">
    <property type="term" value="C:cytoplasm"/>
    <property type="evidence" value="ECO:0007669"/>
    <property type="project" value="UniProtKB-SubCell"/>
</dbReference>
<dbReference type="PATRIC" id="fig|701521.8.peg.871"/>
<evidence type="ECO:0000256" key="14">
    <source>
        <dbReference type="HAMAP-Rule" id="MF_00052"/>
    </source>
</evidence>
<evidence type="ECO:0000256" key="4">
    <source>
        <dbReference type="ARBA" id="ARBA00004496"/>
    </source>
</evidence>
<keyword evidence="8 14" id="KW-0963">Cytoplasm</keyword>
<dbReference type="GO" id="GO:0006298">
    <property type="term" value="P:mismatch repair"/>
    <property type="evidence" value="ECO:0007669"/>
    <property type="project" value="TreeGrafter"/>
</dbReference>
<dbReference type="InterPro" id="IPR024567">
    <property type="entry name" value="RNase_HII/HIII_dom"/>
</dbReference>
<dbReference type="Pfam" id="PF01351">
    <property type="entry name" value="RNase_HII"/>
    <property type="match status" value="1"/>
</dbReference>
<dbReference type="AlphaFoldDB" id="G8PD57"/>
<dbReference type="eggNOG" id="COG0164">
    <property type="taxonomic scope" value="Bacteria"/>
</dbReference>
<keyword evidence="19" id="KW-1185">Reference proteome</keyword>
<dbReference type="PROSITE" id="PS51975">
    <property type="entry name" value="RNASE_H_2"/>
    <property type="match status" value="1"/>
</dbReference>
<feature type="domain" description="RNase H type-2" evidence="17">
    <location>
        <begin position="69"/>
        <end position="252"/>
    </location>
</feature>
<evidence type="ECO:0000313" key="19">
    <source>
        <dbReference type="Proteomes" id="UP000005444"/>
    </source>
</evidence>
<dbReference type="HOGENOM" id="CLU_036532_2_1_9"/>
<keyword evidence="10 14" id="KW-0479">Metal-binding</keyword>
<comment type="cofactor">
    <cofactor evidence="2">
        <name>Mg(2+)</name>
        <dbReference type="ChEBI" id="CHEBI:18420"/>
    </cofactor>
</comment>
<dbReference type="NCBIfam" id="NF000594">
    <property type="entry name" value="PRK00015.1-1"/>
    <property type="match status" value="1"/>
</dbReference>
<dbReference type="GO" id="GO:0003723">
    <property type="term" value="F:RNA binding"/>
    <property type="evidence" value="ECO:0007669"/>
    <property type="project" value="UniProtKB-UniRule"/>
</dbReference>
<dbReference type="GO" id="GO:0032299">
    <property type="term" value="C:ribonuclease H2 complex"/>
    <property type="evidence" value="ECO:0007669"/>
    <property type="project" value="TreeGrafter"/>
</dbReference>
<keyword evidence="11 14" id="KW-0255">Endonuclease</keyword>
<comment type="cofactor">
    <cofactor evidence="14 15">
        <name>Mn(2+)</name>
        <dbReference type="ChEBI" id="CHEBI:29035"/>
    </cofactor>
    <cofactor evidence="14 15">
        <name>Mg(2+)</name>
        <dbReference type="ChEBI" id="CHEBI:18420"/>
    </cofactor>
    <text evidence="14 15">Manganese or magnesium. Binds 1 divalent metal ion per monomer in the absence of substrate. May bind a second metal ion after substrate binding.</text>
</comment>
<name>G8PD57_PEDCP</name>
<keyword evidence="12 14" id="KW-0378">Hydrolase</keyword>
<dbReference type="STRING" id="701521.PECL_923"/>
<feature type="binding site" evidence="14 15">
    <location>
        <position position="76"/>
    </location>
    <ligand>
        <name>a divalent metal cation</name>
        <dbReference type="ChEBI" id="CHEBI:60240"/>
    </ligand>
</feature>
<evidence type="ECO:0000256" key="16">
    <source>
        <dbReference type="RuleBase" id="RU003515"/>
    </source>
</evidence>
<dbReference type="InterPro" id="IPR022898">
    <property type="entry name" value="RNase_HII"/>
</dbReference>
<feature type="binding site" evidence="14 15">
    <location>
        <position position="167"/>
    </location>
    <ligand>
        <name>a divalent metal cation</name>
        <dbReference type="ChEBI" id="CHEBI:60240"/>
    </ligand>
</feature>
<keyword evidence="9 14" id="KW-0540">Nuclease</keyword>
<evidence type="ECO:0000259" key="17">
    <source>
        <dbReference type="PROSITE" id="PS51975"/>
    </source>
</evidence>
<dbReference type="CDD" id="cd07182">
    <property type="entry name" value="RNase_HII_bacteria_HII_like"/>
    <property type="match status" value="1"/>
</dbReference>
<dbReference type="RefSeq" id="WP_014215389.1">
    <property type="nucleotide sequence ID" value="NC_016605.1"/>
</dbReference>
<dbReference type="InterPro" id="IPR001352">
    <property type="entry name" value="RNase_HII/HIII"/>
</dbReference>
<dbReference type="FunFam" id="3.30.420.10:FF:000006">
    <property type="entry name" value="Ribonuclease HII"/>
    <property type="match status" value="1"/>
</dbReference>
<dbReference type="Gene3D" id="3.30.420.10">
    <property type="entry name" value="Ribonuclease H-like superfamily/Ribonuclease H"/>
    <property type="match status" value="1"/>
</dbReference>
<evidence type="ECO:0000256" key="5">
    <source>
        <dbReference type="ARBA" id="ARBA00007383"/>
    </source>
</evidence>
<dbReference type="GO" id="GO:0004523">
    <property type="term" value="F:RNA-DNA hybrid ribonuclease activity"/>
    <property type="evidence" value="ECO:0007669"/>
    <property type="project" value="UniProtKB-UniRule"/>
</dbReference>
<reference evidence="18 19" key="1">
    <citation type="journal article" date="2012" name="J. Bacteriol.">
        <title>Complete Genome Sequence of the Beer Spoilage Organism Pediococcus claussenii ATCC BAA-344T.</title>
        <authorList>
            <person name="Pittet V."/>
            <person name="Abegunde T."/>
            <person name="Marfleet T."/>
            <person name="Haakensen M."/>
            <person name="Morrow K."/>
            <person name="Jayaprakash T."/>
            <person name="Schroeder K."/>
            <person name="Trost B."/>
            <person name="Byrns S."/>
            <person name="Bergsveinson J."/>
            <person name="Kusalik A."/>
            <person name="Ziola B."/>
        </authorList>
    </citation>
    <scope>NUCLEOTIDE SEQUENCE [LARGE SCALE GENOMIC DNA]</scope>
    <source>
        <strain evidence="18 19">ATCC BAA-344</strain>
    </source>
</reference>
<comment type="subcellular location">
    <subcellularLocation>
        <location evidence="4 14">Cytoplasm</location>
    </subcellularLocation>
</comment>
<evidence type="ECO:0000256" key="6">
    <source>
        <dbReference type="ARBA" id="ARBA00012180"/>
    </source>
</evidence>
<dbReference type="PANTHER" id="PTHR10954">
    <property type="entry name" value="RIBONUCLEASE H2 SUBUNIT A"/>
    <property type="match status" value="1"/>
</dbReference>
<gene>
    <name evidence="14" type="primary">rnhB</name>
    <name evidence="18" type="ordered locus">PECL_923</name>
</gene>
<dbReference type="EC" id="3.1.26.4" evidence="6 14"/>
<evidence type="ECO:0000256" key="9">
    <source>
        <dbReference type="ARBA" id="ARBA00022722"/>
    </source>
</evidence>
<comment type="similarity">
    <text evidence="5 14 16">Belongs to the RNase HII family.</text>
</comment>
<dbReference type="HAMAP" id="MF_00052_B">
    <property type="entry name" value="RNase_HII_B"/>
    <property type="match status" value="1"/>
</dbReference>
<protein>
    <recommendedName>
        <fullName evidence="7 14">Ribonuclease HII</fullName>
        <shortName evidence="14">RNase HII</shortName>
        <ecNumber evidence="6 14">3.1.26.4</ecNumber>
    </recommendedName>
</protein>
<dbReference type="NCBIfam" id="NF000595">
    <property type="entry name" value="PRK00015.1-3"/>
    <property type="match status" value="1"/>
</dbReference>
<evidence type="ECO:0000256" key="2">
    <source>
        <dbReference type="ARBA" id="ARBA00001946"/>
    </source>
</evidence>
<evidence type="ECO:0000313" key="18">
    <source>
        <dbReference type="EMBL" id="AEV95192.1"/>
    </source>
</evidence>
<dbReference type="SUPFAM" id="SSF53098">
    <property type="entry name" value="Ribonuclease H-like"/>
    <property type="match status" value="1"/>
</dbReference>
<evidence type="ECO:0000256" key="15">
    <source>
        <dbReference type="PROSITE-ProRule" id="PRU01319"/>
    </source>
</evidence>
<dbReference type="PANTHER" id="PTHR10954:SF18">
    <property type="entry name" value="RIBONUCLEASE HII"/>
    <property type="match status" value="1"/>
</dbReference>
<evidence type="ECO:0000256" key="10">
    <source>
        <dbReference type="ARBA" id="ARBA00022723"/>
    </source>
</evidence>
<dbReference type="InterPro" id="IPR012337">
    <property type="entry name" value="RNaseH-like_sf"/>
</dbReference>
<evidence type="ECO:0000256" key="7">
    <source>
        <dbReference type="ARBA" id="ARBA00019179"/>
    </source>
</evidence>
<proteinExistence type="inferred from homology"/>
<dbReference type="GO" id="GO:0030145">
    <property type="term" value="F:manganese ion binding"/>
    <property type="evidence" value="ECO:0007669"/>
    <property type="project" value="UniProtKB-UniRule"/>
</dbReference>
<evidence type="ECO:0000256" key="13">
    <source>
        <dbReference type="ARBA" id="ARBA00023211"/>
    </source>
</evidence>
<comment type="catalytic activity">
    <reaction evidence="1 14 15 16">
        <text>Endonucleolytic cleavage to 5'-phosphomonoester.</text>
        <dbReference type="EC" id="3.1.26.4"/>
    </reaction>
</comment>
<sequence length="252" mass="27904">MKIAEIKKQLATVTDSSSAVLVEFADDPRLGVQKLILQTKKRLRHEYEQEIAFQKRFKLERALWSDGKEIVAGIDEVGRGCLAGPVVTAAVILNHQFNLKQVNDSKQVTAKVRESLYPEIISNAVSVGIGIVSSEVIDKIGILNATKQAMLMAIENLEIEPEELLIDAVQVPTDIPKQVMFKGDSTSNSIAAASIVAKEYRDHLMRSYNQTYPGYGFDKNVGYGTKAHLAGLERLGITPIHRKTFEPVPKFI</sequence>
<dbReference type="EMBL" id="CP003137">
    <property type="protein sequence ID" value="AEV95192.1"/>
    <property type="molecule type" value="Genomic_DNA"/>
</dbReference>
<dbReference type="InterPro" id="IPR036397">
    <property type="entry name" value="RNaseH_sf"/>
</dbReference>
<dbReference type="GO" id="GO:0043137">
    <property type="term" value="P:DNA replication, removal of RNA primer"/>
    <property type="evidence" value="ECO:0007669"/>
    <property type="project" value="TreeGrafter"/>
</dbReference>
<evidence type="ECO:0000256" key="3">
    <source>
        <dbReference type="ARBA" id="ARBA00004065"/>
    </source>
</evidence>
<organism evidence="18 19">
    <name type="scientific">Pediococcus claussenii (strain ATCC BAA-344 / DSM 14800 / JCM 18046 / KCTC 3811 / LMG 21948 / P06)</name>
    <dbReference type="NCBI Taxonomy" id="701521"/>
    <lineage>
        <taxon>Bacteria</taxon>
        <taxon>Bacillati</taxon>
        <taxon>Bacillota</taxon>
        <taxon>Bacilli</taxon>
        <taxon>Lactobacillales</taxon>
        <taxon>Lactobacillaceae</taxon>
        <taxon>Pediococcus</taxon>
    </lineage>
</organism>
<evidence type="ECO:0000256" key="1">
    <source>
        <dbReference type="ARBA" id="ARBA00000077"/>
    </source>
</evidence>
<dbReference type="KEGG" id="pce:PECL_923"/>
<evidence type="ECO:0000256" key="12">
    <source>
        <dbReference type="ARBA" id="ARBA00022801"/>
    </source>
</evidence>
<evidence type="ECO:0000256" key="8">
    <source>
        <dbReference type="ARBA" id="ARBA00022490"/>
    </source>
</evidence>